<gene>
    <name evidence="2" type="ORF">HannXRQ_Chr16g0520611</name>
    <name evidence="1" type="ORF">HanXRQr2_Chr16g0758581</name>
</gene>
<dbReference type="AlphaFoldDB" id="A0A251S131"/>
<dbReference type="InterPro" id="IPR012340">
    <property type="entry name" value="NA-bd_OB-fold"/>
</dbReference>
<reference evidence="1" key="3">
    <citation type="submission" date="2020-06" db="EMBL/GenBank/DDBJ databases">
        <title>Helianthus annuus Genome sequencing and assembly Release 2.</title>
        <authorList>
            <person name="Gouzy J."/>
            <person name="Langlade N."/>
            <person name="Munos S."/>
        </authorList>
    </citation>
    <scope>NUCLEOTIDE SEQUENCE</scope>
    <source>
        <tissue evidence="1">Leaves</tissue>
    </source>
</reference>
<keyword evidence="1" id="KW-0547">Nucleotide-binding</keyword>
<organism evidence="2 3">
    <name type="scientific">Helianthus annuus</name>
    <name type="common">Common sunflower</name>
    <dbReference type="NCBI Taxonomy" id="4232"/>
    <lineage>
        <taxon>Eukaryota</taxon>
        <taxon>Viridiplantae</taxon>
        <taxon>Streptophyta</taxon>
        <taxon>Embryophyta</taxon>
        <taxon>Tracheophyta</taxon>
        <taxon>Spermatophyta</taxon>
        <taxon>Magnoliopsida</taxon>
        <taxon>eudicotyledons</taxon>
        <taxon>Gunneridae</taxon>
        <taxon>Pentapetalae</taxon>
        <taxon>asterids</taxon>
        <taxon>campanulids</taxon>
        <taxon>Asterales</taxon>
        <taxon>Asteraceae</taxon>
        <taxon>Asteroideae</taxon>
        <taxon>Heliantheae alliance</taxon>
        <taxon>Heliantheae</taxon>
        <taxon>Helianthus</taxon>
    </lineage>
</organism>
<dbReference type="InParanoid" id="A0A251S131"/>
<reference evidence="2" key="2">
    <citation type="submission" date="2017-02" db="EMBL/GenBank/DDBJ databases">
        <title>Sunflower complete genome.</title>
        <authorList>
            <person name="Langlade N."/>
            <person name="Munos S."/>
        </authorList>
    </citation>
    <scope>NUCLEOTIDE SEQUENCE [LARGE SCALE GENOMIC DNA]</scope>
    <source>
        <tissue evidence="2">Leaves</tissue>
    </source>
</reference>
<protein>
    <submittedName>
        <fullName evidence="1">DNA helicase</fullName>
        <ecNumber evidence="1">3.6.4.12</ecNumber>
    </submittedName>
    <submittedName>
        <fullName evidence="2">Putative nucleic acid-binding, OB-fold, P-loop containing nucleoside triphosphate hydrolase</fullName>
    </submittedName>
</protein>
<dbReference type="Proteomes" id="UP000215914">
    <property type="component" value="Chromosome 16"/>
</dbReference>
<dbReference type="PANTHER" id="PTHR23274">
    <property type="entry name" value="DNA HELICASE-RELATED"/>
    <property type="match status" value="1"/>
</dbReference>
<name>A0A251S131_HELAN</name>
<keyword evidence="1" id="KW-0347">Helicase</keyword>
<dbReference type="SUPFAM" id="SSF52540">
    <property type="entry name" value="P-loop containing nucleoside triphosphate hydrolases"/>
    <property type="match status" value="1"/>
</dbReference>
<dbReference type="GO" id="GO:0003678">
    <property type="term" value="F:DNA helicase activity"/>
    <property type="evidence" value="ECO:0007669"/>
    <property type="project" value="UniProtKB-EC"/>
</dbReference>
<dbReference type="STRING" id="4232.A0A251S131"/>
<dbReference type="SUPFAM" id="SSF50249">
    <property type="entry name" value="Nucleic acid-binding proteins"/>
    <property type="match status" value="1"/>
</dbReference>
<dbReference type="GO" id="GO:0016787">
    <property type="term" value="F:hydrolase activity"/>
    <property type="evidence" value="ECO:0007669"/>
    <property type="project" value="UniProtKB-KW"/>
</dbReference>
<dbReference type="PANTHER" id="PTHR23274:SF48">
    <property type="entry name" value="ATP-DEPENDENT DNA HELICASE"/>
    <property type="match status" value="1"/>
</dbReference>
<proteinExistence type="predicted"/>
<dbReference type="EMBL" id="MNCJ02000331">
    <property type="protein sequence ID" value="KAF5760877.1"/>
    <property type="molecule type" value="Genomic_DNA"/>
</dbReference>
<evidence type="ECO:0000313" key="2">
    <source>
        <dbReference type="EMBL" id="OTF92324.1"/>
    </source>
</evidence>
<dbReference type="EC" id="3.6.4.12" evidence="1"/>
<dbReference type="CDD" id="cd18809">
    <property type="entry name" value="SF1_C_RecD"/>
    <property type="match status" value="1"/>
</dbReference>
<dbReference type="Gramene" id="mRNA:HanXRQr2_Chr16g0758581">
    <property type="protein sequence ID" value="mRNA:HanXRQr2_Chr16g0758581"/>
    <property type="gene ID" value="HanXRQr2_Chr16g0758581"/>
</dbReference>
<dbReference type="Gene3D" id="2.40.50.140">
    <property type="entry name" value="Nucleic acid-binding proteins"/>
    <property type="match status" value="1"/>
</dbReference>
<keyword evidence="3" id="KW-1185">Reference proteome</keyword>
<evidence type="ECO:0000313" key="1">
    <source>
        <dbReference type="EMBL" id="KAF5760877.1"/>
    </source>
</evidence>
<keyword evidence="2" id="KW-0378">Hydrolase</keyword>
<dbReference type="EMBL" id="CM007905">
    <property type="protein sequence ID" value="OTF92324.1"/>
    <property type="molecule type" value="Genomic_DNA"/>
</dbReference>
<sequence length="250" mass="28399">MLAEIVIERSPQKQFQKKSKMVPMVLRMLWFWSVRTMAVTVRLFTPIKVPIRVQDCTGIVTLTLFEREVLKLLKVNASQLLDKNLDLANEGNFPPELNALLNRKFAFKIAIGSFNIQNKSDGYSVSKLTDNPTVISELEAEIISGGNIGTRTYIPRISLIPSDKKIPFEFQRRQFPLAVCFAMTINKSHGQSLSRVGLYLKQPVFTHGQLYVALSRVKTRQGVKLLILDNDGKPTNKTTNVVYKEVFRDL</sequence>
<keyword evidence="1" id="KW-0067">ATP-binding</keyword>
<evidence type="ECO:0000313" key="3">
    <source>
        <dbReference type="Proteomes" id="UP000215914"/>
    </source>
</evidence>
<dbReference type="InterPro" id="IPR027417">
    <property type="entry name" value="P-loop_NTPase"/>
</dbReference>
<accession>A0A251S131</accession>
<reference evidence="1 3" key="1">
    <citation type="journal article" date="2017" name="Nature">
        <title>The sunflower genome provides insights into oil metabolism, flowering and Asterid evolution.</title>
        <authorList>
            <person name="Badouin H."/>
            <person name="Gouzy J."/>
            <person name="Grassa C.J."/>
            <person name="Murat F."/>
            <person name="Staton S.E."/>
            <person name="Cottret L."/>
            <person name="Lelandais-Briere C."/>
            <person name="Owens G.L."/>
            <person name="Carrere S."/>
            <person name="Mayjonade B."/>
            <person name="Legrand L."/>
            <person name="Gill N."/>
            <person name="Kane N.C."/>
            <person name="Bowers J.E."/>
            <person name="Hubner S."/>
            <person name="Bellec A."/>
            <person name="Berard A."/>
            <person name="Berges H."/>
            <person name="Blanchet N."/>
            <person name="Boniface M.C."/>
            <person name="Brunel D."/>
            <person name="Catrice O."/>
            <person name="Chaidir N."/>
            <person name="Claudel C."/>
            <person name="Donnadieu C."/>
            <person name="Faraut T."/>
            <person name="Fievet G."/>
            <person name="Helmstetter N."/>
            <person name="King M."/>
            <person name="Knapp S.J."/>
            <person name="Lai Z."/>
            <person name="Le Paslier M.C."/>
            <person name="Lippi Y."/>
            <person name="Lorenzon L."/>
            <person name="Mandel J.R."/>
            <person name="Marage G."/>
            <person name="Marchand G."/>
            <person name="Marquand E."/>
            <person name="Bret-Mestries E."/>
            <person name="Morien E."/>
            <person name="Nambeesan S."/>
            <person name="Nguyen T."/>
            <person name="Pegot-Espagnet P."/>
            <person name="Pouilly N."/>
            <person name="Raftis F."/>
            <person name="Sallet E."/>
            <person name="Schiex T."/>
            <person name="Thomas J."/>
            <person name="Vandecasteele C."/>
            <person name="Vares D."/>
            <person name="Vear F."/>
            <person name="Vautrin S."/>
            <person name="Crespi M."/>
            <person name="Mangin B."/>
            <person name="Burke J.M."/>
            <person name="Salse J."/>
            <person name="Munos S."/>
            <person name="Vincourt P."/>
            <person name="Rieseberg L.H."/>
            <person name="Langlade N.B."/>
        </authorList>
    </citation>
    <scope>NUCLEOTIDE SEQUENCE [LARGE SCALE GENOMIC DNA]</scope>
    <source>
        <strain evidence="3">cv. SF193</strain>
        <tissue evidence="1">Leaves</tissue>
    </source>
</reference>